<comment type="similarity">
    <text evidence="1">Belongs to the sigma-70 factor family. ECF subfamily.</text>
</comment>
<evidence type="ECO:0000313" key="8">
    <source>
        <dbReference type="Proteomes" id="UP001348817"/>
    </source>
</evidence>
<dbReference type="InterPro" id="IPR013249">
    <property type="entry name" value="RNA_pol_sigma70_r4_t2"/>
</dbReference>
<evidence type="ECO:0000259" key="6">
    <source>
        <dbReference type="Pfam" id="PF08281"/>
    </source>
</evidence>
<dbReference type="PANTHER" id="PTHR43133">
    <property type="entry name" value="RNA POLYMERASE ECF-TYPE SIGMA FACTO"/>
    <property type="match status" value="1"/>
</dbReference>
<reference evidence="7 8" key="1">
    <citation type="submission" date="2021-12" db="EMBL/GenBank/DDBJ databases">
        <title>Genome sequencing of bacteria with rrn-lacking chromosome and rrn-plasmid.</title>
        <authorList>
            <person name="Anda M."/>
            <person name="Iwasaki W."/>
        </authorList>
    </citation>
    <scope>NUCLEOTIDE SEQUENCE [LARGE SCALE GENOMIC DNA]</scope>
    <source>
        <strain evidence="7 8">DSM 100852</strain>
    </source>
</reference>
<dbReference type="Gene3D" id="1.10.10.10">
    <property type="entry name" value="Winged helix-like DNA-binding domain superfamily/Winged helix DNA-binding domain"/>
    <property type="match status" value="1"/>
</dbReference>
<dbReference type="GO" id="GO:0006352">
    <property type="term" value="P:DNA-templated transcription initiation"/>
    <property type="evidence" value="ECO:0007669"/>
    <property type="project" value="InterPro"/>
</dbReference>
<keyword evidence="7" id="KW-0240">DNA-directed RNA polymerase</keyword>
<dbReference type="InterPro" id="IPR013324">
    <property type="entry name" value="RNA_pol_sigma_r3/r4-like"/>
</dbReference>
<feature type="domain" description="RNA polymerase sigma factor 70 region 4 type 2" evidence="6">
    <location>
        <begin position="114"/>
        <end position="163"/>
    </location>
</feature>
<dbReference type="Proteomes" id="UP001348817">
    <property type="component" value="Chromosome"/>
</dbReference>
<organism evidence="7 8">
    <name type="scientific">Fulvitalea axinellae</name>
    <dbReference type="NCBI Taxonomy" id="1182444"/>
    <lineage>
        <taxon>Bacteria</taxon>
        <taxon>Pseudomonadati</taxon>
        <taxon>Bacteroidota</taxon>
        <taxon>Cytophagia</taxon>
        <taxon>Cytophagales</taxon>
        <taxon>Persicobacteraceae</taxon>
        <taxon>Fulvitalea</taxon>
    </lineage>
</organism>
<keyword evidence="2" id="KW-0805">Transcription regulation</keyword>
<dbReference type="CDD" id="cd06171">
    <property type="entry name" value="Sigma70_r4"/>
    <property type="match status" value="1"/>
</dbReference>
<evidence type="ECO:0000256" key="2">
    <source>
        <dbReference type="ARBA" id="ARBA00023015"/>
    </source>
</evidence>
<dbReference type="SUPFAM" id="SSF88659">
    <property type="entry name" value="Sigma3 and sigma4 domains of RNA polymerase sigma factors"/>
    <property type="match status" value="1"/>
</dbReference>
<evidence type="ECO:0000256" key="4">
    <source>
        <dbReference type="ARBA" id="ARBA00023163"/>
    </source>
</evidence>
<evidence type="ECO:0000259" key="5">
    <source>
        <dbReference type="Pfam" id="PF04542"/>
    </source>
</evidence>
<dbReference type="GO" id="GO:0003677">
    <property type="term" value="F:DNA binding"/>
    <property type="evidence" value="ECO:0007669"/>
    <property type="project" value="InterPro"/>
</dbReference>
<dbReference type="InterPro" id="IPR014284">
    <property type="entry name" value="RNA_pol_sigma-70_dom"/>
</dbReference>
<keyword evidence="4" id="KW-0804">Transcription</keyword>
<dbReference type="InterPro" id="IPR039425">
    <property type="entry name" value="RNA_pol_sigma-70-like"/>
</dbReference>
<protein>
    <submittedName>
        <fullName evidence="7">DNA-directed RNA polymerase sigma-70 factor</fullName>
    </submittedName>
</protein>
<keyword evidence="8" id="KW-1185">Reference proteome</keyword>
<dbReference type="Pfam" id="PF04542">
    <property type="entry name" value="Sigma70_r2"/>
    <property type="match status" value="1"/>
</dbReference>
<dbReference type="InterPro" id="IPR014327">
    <property type="entry name" value="RNA_pol_sigma70_bacteroid"/>
</dbReference>
<evidence type="ECO:0000256" key="1">
    <source>
        <dbReference type="ARBA" id="ARBA00010641"/>
    </source>
</evidence>
<dbReference type="NCBIfam" id="TIGR02985">
    <property type="entry name" value="Sig70_bacteroi1"/>
    <property type="match status" value="1"/>
</dbReference>
<dbReference type="InterPro" id="IPR007627">
    <property type="entry name" value="RNA_pol_sigma70_r2"/>
</dbReference>
<dbReference type="AlphaFoldDB" id="A0AAU9C6G5"/>
<dbReference type="PANTHER" id="PTHR43133:SF46">
    <property type="entry name" value="RNA POLYMERASE SIGMA-70 FACTOR ECF SUBFAMILY"/>
    <property type="match status" value="1"/>
</dbReference>
<dbReference type="KEGG" id="fax:FUAX_00430"/>
<dbReference type="RefSeq" id="WP_338392926.1">
    <property type="nucleotide sequence ID" value="NZ_AP025314.1"/>
</dbReference>
<dbReference type="InterPro" id="IPR036388">
    <property type="entry name" value="WH-like_DNA-bd_sf"/>
</dbReference>
<dbReference type="NCBIfam" id="TIGR02937">
    <property type="entry name" value="sigma70-ECF"/>
    <property type="match status" value="1"/>
</dbReference>
<gene>
    <name evidence="7" type="ORF">FUAX_00430</name>
</gene>
<evidence type="ECO:0000256" key="3">
    <source>
        <dbReference type="ARBA" id="ARBA00023082"/>
    </source>
</evidence>
<dbReference type="Pfam" id="PF08281">
    <property type="entry name" value="Sigma70_r4_2"/>
    <property type="match status" value="1"/>
</dbReference>
<feature type="domain" description="RNA polymerase sigma-70 region 2" evidence="5">
    <location>
        <begin position="17"/>
        <end position="80"/>
    </location>
</feature>
<dbReference type="EMBL" id="AP025314">
    <property type="protein sequence ID" value="BDD07611.1"/>
    <property type="molecule type" value="Genomic_DNA"/>
</dbReference>
<dbReference type="SUPFAM" id="SSF88946">
    <property type="entry name" value="Sigma2 domain of RNA polymerase sigma factors"/>
    <property type="match status" value="1"/>
</dbReference>
<dbReference type="GO" id="GO:0016987">
    <property type="term" value="F:sigma factor activity"/>
    <property type="evidence" value="ECO:0007669"/>
    <property type="project" value="UniProtKB-KW"/>
</dbReference>
<sequence length="197" mass="22949">MKSISSIDLRAEYESVYSDYYERLCAYAFRRLKDEEEAKEIVLDLFADLWEDLGLLTRCENIKAYLFRAVHHRSLNRIERLGVRKRYRDWFSVTADRSRRYVDDQVQYAELEREMTTALDALPDKCRQVFELGKLSGLKYREIADIMGISPKTVENQMTKALKSVRGSLRGAGIELTGLVLWLAVEALRYTEGIFVS</sequence>
<evidence type="ECO:0000313" key="7">
    <source>
        <dbReference type="EMBL" id="BDD07611.1"/>
    </source>
</evidence>
<accession>A0AAU9C6G5</accession>
<name>A0AAU9C6G5_9BACT</name>
<dbReference type="Gene3D" id="1.10.1740.10">
    <property type="match status" value="1"/>
</dbReference>
<dbReference type="InterPro" id="IPR013325">
    <property type="entry name" value="RNA_pol_sigma_r2"/>
</dbReference>
<dbReference type="GO" id="GO:0000428">
    <property type="term" value="C:DNA-directed RNA polymerase complex"/>
    <property type="evidence" value="ECO:0007669"/>
    <property type="project" value="UniProtKB-KW"/>
</dbReference>
<keyword evidence="3" id="KW-0731">Sigma factor</keyword>
<proteinExistence type="inferred from homology"/>